<feature type="non-terminal residue" evidence="2">
    <location>
        <position position="619"/>
    </location>
</feature>
<dbReference type="AlphaFoldDB" id="A0A5J4U1V9"/>
<evidence type="ECO:0000256" key="1">
    <source>
        <dbReference type="SAM" id="MobiDB-lite"/>
    </source>
</evidence>
<feature type="region of interest" description="Disordered" evidence="1">
    <location>
        <begin position="208"/>
        <end position="342"/>
    </location>
</feature>
<organism evidence="2 3">
    <name type="scientific">Streblomastix strix</name>
    <dbReference type="NCBI Taxonomy" id="222440"/>
    <lineage>
        <taxon>Eukaryota</taxon>
        <taxon>Metamonada</taxon>
        <taxon>Preaxostyla</taxon>
        <taxon>Oxymonadida</taxon>
        <taxon>Streblomastigidae</taxon>
        <taxon>Streblomastix</taxon>
    </lineage>
</organism>
<accession>A0A5J4U1V9</accession>
<gene>
    <name evidence="2" type="ORF">EZS28_040471</name>
</gene>
<sequence length="619" mass="71604">IRLQENEKKNNERQLLLQKEEQKEIELKVKESVSIEEQKYIKQFGQEQKEGDFELKNIELNKIEIQEQQQQQDLIKSPSSKQNIHSQSHNLALIGSERAEQLLWSLAALVKKSLSILTIFYPQILLSEQVIDQSDVIDEEINIKRRIQKEKEQQALKEKLKFVRSFVFASLFVALNNFRTHTQQSIEIKHRKVKVELKKLIKQQKKKIDDKNKDIESEDESESDSLSVESSSDEYNEVKKKMKEDKQEQEAELQKKLQRYLNGEDIDKKEEETTDNLEQQEQEQGSDQDQQKEDEQGQNNEQNQEQKQNKQQDDEQAPIPQVAQIPTPQPEPEHIEQFVIEEPSKLLTKEEVYQPINEFTPKTNLSLLLSQATTQQNKQGDQSDIQEDNQNINSKQAKETNKDNELTYVDKDESYVAAKMNENPILSLAGTQSIFGVKMLLEATPSEIQQQEEIEEGKKVNTEKVEKKEDKLNIKDIEKANLAARKERLQQLSQSLFASTFTLIFSDINDTIQKDQSIVSQNTSSTTDINQFRSGSTVLLTENSVSTLVIFLNTLTLSSLSWLRICAENIPLPTEISSFFMDDQSINEKLVPEDIREYLKKIVSALQLKLSKPKPKEVK</sequence>
<reference evidence="2 3" key="1">
    <citation type="submission" date="2019-03" db="EMBL/GenBank/DDBJ databases">
        <title>Single cell metagenomics reveals metabolic interactions within the superorganism composed of flagellate Streblomastix strix and complex community of Bacteroidetes bacteria on its surface.</title>
        <authorList>
            <person name="Treitli S.C."/>
            <person name="Kolisko M."/>
            <person name="Husnik F."/>
            <person name="Keeling P."/>
            <person name="Hampl V."/>
        </authorList>
    </citation>
    <scope>NUCLEOTIDE SEQUENCE [LARGE SCALE GENOMIC DNA]</scope>
    <source>
        <strain evidence="2">ST1C</strain>
    </source>
</reference>
<feature type="compositionally biased region" description="Basic and acidic residues" evidence="1">
    <location>
        <begin position="236"/>
        <end position="255"/>
    </location>
</feature>
<feature type="compositionally biased region" description="Polar residues" evidence="1">
    <location>
        <begin position="378"/>
        <end position="395"/>
    </location>
</feature>
<feature type="non-terminal residue" evidence="2">
    <location>
        <position position="1"/>
    </location>
</feature>
<comment type="caution">
    <text evidence="2">The sequence shown here is derived from an EMBL/GenBank/DDBJ whole genome shotgun (WGS) entry which is preliminary data.</text>
</comment>
<dbReference type="EMBL" id="SNRW01022191">
    <property type="protein sequence ID" value="KAA6364002.1"/>
    <property type="molecule type" value="Genomic_DNA"/>
</dbReference>
<evidence type="ECO:0000313" key="3">
    <source>
        <dbReference type="Proteomes" id="UP000324800"/>
    </source>
</evidence>
<protein>
    <submittedName>
        <fullName evidence="2">Uncharacterized protein</fullName>
    </submittedName>
</protein>
<proteinExistence type="predicted"/>
<evidence type="ECO:0000313" key="2">
    <source>
        <dbReference type="EMBL" id="KAA6364002.1"/>
    </source>
</evidence>
<dbReference type="Proteomes" id="UP000324800">
    <property type="component" value="Unassembled WGS sequence"/>
</dbReference>
<feature type="compositionally biased region" description="Basic and acidic residues" evidence="1">
    <location>
        <begin position="331"/>
        <end position="342"/>
    </location>
</feature>
<feature type="region of interest" description="Disordered" evidence="1">
    <location>
        <begin position="370"/>
        <end position="404"/>
    </location>
</feature>
<feature type="compositionally biased region" description="Acidic residues" evidence="1">
    <location>
        <begin position="272"/>
        <end position="286"/>
    </location>
</feature>
<name>A0A5J4U1V9_9EUKA</name>
<feature type="compositionally biased region" description="Low complexity" evidence="1">
    <location>
        <begin position="297"/>
        <end position="306"/>
    </location>
</feature>